<dbReference type="Proteomes" id="UP000438448">
    <property type="component" value="Unassembled WGS sequence"/>
</dbReference>
<gene>
    <name evidence="1" type="ORF">NRB20_57470</name>
</gene>
<proteinExistence type="predicted"/>
<evidence type="ECO:0000313" key="1">
    <source>
        <dbReference type="EMBL" id="MQY22629.1"/>
    </source>
</evidence>
<dbReference type="EMBL" id="WEGK01000014">
    <property type="protein sequence ID" value="MQY22629.1"/>
    <property type="molecule type" value="Genomic_DNA"/>
</dbReference>
<dbReference type="OrthoDB" id="3296614at2"/>
<evidence type="ECO:0000313" key="2">
    <source>
        <dbReference type="Proteomes" id="UP000438448"/>
    </source>
</evidence>
<accession>A0A7K0DAK0</accession>
<comment type="caution">
    <text evidence="1">The sequence shown here is derived from an EMBL/GenBank/DDBJ whole genome shotgun (WGS) entry which is preliminary data.</text>
</comment>
<organism evidence="1 2">
    <name type="scientific">Nocardia macrotermitis</name>
    <dbReference type="NCBI Taxonomy" id="2585198"/>
    <lineage>
        <taxon>Bacteria</taxon>
        <taxon>Bacillati</taxon>
        <taxon>Actinomycetota</taxon>
        <taxon>Actinomycetes</taxon>
        <taxon>Mycobacteriales</taxon>
        <taxon>Nocardiaceae</taxon>
        <taxon>Nocardia</taxon>
    </lineage>
</organism>
<protein>
    <submittedName>
        <fullName evidence="1">Uncharacterized protein</fullName>
    </submittedName>
</protein>
<keyword evidence="2" id="KW-1185">Reference proteome</keyword>
<reference evidence="1 2" key="1">
    <citation type="submission" date="2019-10" db="EMBL/GenBank/DDBJ databases">
        <title>Nocardia macrotermitis sp. nov. and Nocardia aurantia sp. nov., isolated from the gut of fungus growing-termite Macrotermes natalensis.</title>
        <authorList>
            <person name="Benndorf R."/>
            <person name="Schwitalla J."/>
            <person name="Martin K."/>
            <person name="De Beer W."/>
            <person name="Kaster A.-K."/>
            <person name="Vollmers J."/>
            <person name="Poulsen M."/>
            <person name="Beemelmanns C."/>
        </authorList>
    </citation>
    <scope>NUCLEOTIDE SEQUENCE [LARGE SCALE GENOMIC DNA]</scope>
    <source>
        <strain evidence="1 2">RB20</strain>
    </source>
</reference>
<dbReference type="AlphaFoldDB" id="A0A7K0DAK0"/>
<sequence>MEQHPSYGSTRPYAVVDGLAELAGPQHGVIELPLRMDWSQQRSYDLDRDGDRRLLYETVLNEALRPDDLRELLNGELLLRLWSRLWLPRRIRELWETRFPQLFTARVA</sequence>
<dbReference type="RefSeq" id="WP_153414391.1">
    <property type="nucleotide sequence ID" value="NZ_WEGK01000014.1"/>
</dbReference>
<name>A0A7K0DAK0_9NOCA</name>